<dbReference type="AlphaFoldDB" id="A0A8H9QUF4"/>
<reference evidence="3" key="2">
    <citation type="journal article" date="2018" name="Genome Biol.">
        <title>SKESA: strategic k-mer extension for scrupulous assemblies.</title>
        <authorList>
            <person name="Souvorov A."/>
            <person name="Agarwala R."/>
            <person name="Lipman D.J."/>
        </authorList>
    </citation>
    <scope>NUCLEOTIDE SEQUENCE</scope>
    <source>
        <strain evidence="3">C8</strain>
    </source>
</reference>
<evidence type="ECO:0000313" key="5">
    <source>
        <dbReference type="Proteomes" id="UP000247117"/>
    </source>
</evidence>
<dbReference type="Proteomes" id="UP000859547">
    <property type="component" value="Unassembled WGS sequence"/>
</dbReference>
<dbReference type="RefSeq" id="WP_060670782.1">
    <property type="nucleotide sequence ID" value="NZ_CP009557.1"/>
</dbReference>
<evidence type="ECO:0000313" key="3">
    <source>
        <dbReference type="EMBL" id="HAT4306262.1"/>
    </source>
</evidence>
<protein>
    <submittedName>
        <fullName evidence="3">ABC transporter ATPase</fullName>
    </submittedName>
</protein>
<dbReference type="Pfam" id="PF24729">
    <property type="entry name" value="Acb2_Tad1_hairpin"/>
    <property type="match status" value="1"/>
</dbReference>
<keyword evidence="1" id="KW-0547">Nucleotide-binding</keyword>
<name>A0A8H9QUF4_CLOPF</name>
<organism evidence="3">
    <name type="scientific">Clostridium perfringens</name>
    <dbReference type="NCBI Taxonomy" id="1502"/>
    <lineage>
        <taxon>Bacteria</taxon>
        <taxon>Bacillati</taxon>
        <taxon>Bacillota</taxon>
        <taxon>Clostridia</taxon>
        <taxon>Eubacteriales</taxon>
        <taxon>Clostridiaceae</taxon>
        <taxon>Clostridium</taxon>
    </lineage>
</organism>
<reference evidence="4 5" key="1">
    <citation type="journal article" date="2018" name="BMC Genomics">
        <title>Whole genome analysis reveals the diversity and evolutionary relationships between necrotic enteritis-causing strains of Clostridium perfringens.</title>
        <authorList>
            <person name="Lacey J.A."/>
            <person name="Allnutt T.R."/>
            <person name="Vezina B."/>
            <person name="Van T.T.H."/>
            <person name="Stent T."/>
            <person name="Han X."/>
            <person name="Rood J.I."/>
            <person name="Wade B."/>
            <person name="Keyburn A.L."/>
            <person name="Seeman T."/>
            <person name="Chen H."/>
            <person name="Haring V."/>
            <person name="Johanesen P.A."/>
            <person name="Lyras D."/>
            <person name="Moore R.J."/>
        </authorList>
    </citation>
    <scope>NUCLEOTIDE SEQUENCE [LARGE SCALE GENOMIC DNA]</scope>
    <source>
        <strain evidence="4 5">EUR-NE15</strain>
    </source>
</reference>
<sequence>MERLNTIQKREKLNEVFAVDEKGPGGANHEYGIYRDEIICSNSITTEHEMNLISKIQFQKGARNEVRSQQGVIDTDLLEIVRDRLHCFQQGEFASEYNYQALIHIEEALMWLNRRVEDRIERNVLGTYNK</sequence>
<feature type="domain" description="Acb2/Tad1 hairpin" evidence="2">
    <location>
        <begin position="55"/>
        <end position="117"/>
    </location>
</feature>
<evidence type="ECO:0000313" key="4">
    <source>
        <dbReference type="EMBL" id="PWX40016.1"/>
    </source>
</evidence>
<dbReference type="EMBL" id="PJTB01000002">
    <property type="protein sequence ID" value="PWX40016.1"/>
    <property type="molecule type" value="Genomic_DNA"/>
</dbReference>
<reference evidence="3" key="3">
    <citation type="submission" date="2020-07" db="EMBL/GenBank/DDBJ databases">
        <authorList>
            <consortium name="NCBI Pathogen Detection Project"/>
        </authorList>
    </citation>
    <scope>NUCLEOTIDE SEQUENCE</scope>
    <source>
        <strain evidence="3">C8</strain>
    </source>
</reference>
<accession>A0A8H9QUF4</accession>
<gene>
    <name evidence="4" type="ORF">CYK91_07715</name>
    <name evidence="3" type="ORF">I9080_000010</name>
</gene>
<evidence type="ECO:0000259" key="2">
    <source>
        <dbReference type="Pfam" id="PF24729"/>
    </source>
</evidence>
<evidence type="ECO:0000256" key="1">
    <source>
        <dbReference type="ARBA" id="ARBA00022741"/>
    </source>
</evidence>
<comment type="caution">
    <text evidence="3">The sequence shown here is derived from an EMBL/GenBank/DDBJ whole genome shotgun (WGS) entry which is preliminary data.</text>
</comment>
<dbReference type="Proteomes" id="UP000247117">
    <property type="component" value="Unassembled WGS sequence"/>
</dbReference>
<proteinExistence type="predicted"/>
<dbReference type="InterPro" id="IPR056098">
    <property type="entry name" value="Acb2/Tad1_hairpin"/>
</dbReference>
<dbReference type="EMBL" id="DACTCB010000001">
    <property type="protein sequence ID" value="HAT4306262.1"/>
    <property type="molecule type" value="Genomic_DNA"/>
</dbReference>